<evidence type="ECO:0000313" key="1">
    <source>
        <dbReference type="EMBL" id="PVX82945.1"/>
    </source>
</evidence>
<accession>A0ABX5KNY5</accession>
<dbReference type="Pfam" id="PF11136">
    <property type="entry name" value="DUF2889"/>
    <property type="match status" value="1"/>
</dbReference>
<dbReference type="EMBL" id="QEOB01000008">
    <property type="protein sequence ID" value="PVX82945.1"/>
    <property type="molecule type" value="Genomic_DNA"/>
</dbReference>
<dbReference type="Proteomes" id="UP000245712">
    <property type="component" value="Unassembled WGS sequence"/>
</dbReference>
<comment type="caution">
    <text evidence="1">The sequence shown here is derived from an EMBL/GenBank/DDBJ whole genome shotgun (WGS) entry which is preliminary data.</text>
</comment>
<evidence type="ECO:0008006" key="3">
    <source>
        <dbReference type="Google" id="ProtNLM"/>
    </source>
</evidence>
<sequence>MPFTSQRVARERLHTRRIHIEGFRRADGLWDIEGHLLDTKDQDLHLFPEVRRAGDAVHSMRLRWTLDSTLTIVSAEVVMDAVPYAGVCNAIQARYQKLAGLRVGAGFRRAVSERFKAHRGCSHITELVGAMAAGSIQTLAPYLNKRPDARPVQIGGCHAWRESGTLVETIYPQWYVSESSNEVADQLSD</sequence>
<dbReference type="InterPro" id="IPR021312">
    <property type="entry name" value="DUF2889"/>
</dbReference>
<gene>
    <name evidence="1" type="ORF">C7402_108318</name>
</gene>
<organism evidence="1 2">
    <name type="scientific">Paraburkholderia unamae</name>
    <dbReference type="NCBI Taxonomy" id="219649"/>
    <lineage>
        <taxon>Bacteria</taxon>
        <taxon>Pseudomonadati</taxon>
        <taxon>Pseudomonadota</taxon>
        <taxon>Betaproteobacteria</taxon>
        <taxon>Burkholderiales</taxon>
        <taxon>Burkholderiaceae</taxon>
        <taxon>Paraburkholderia</taxon>
    </lineage>
</organism>
<proteinExistence type="predicted"/>
<evidence type="ECO:0000313" key="2">
    <source>
        <dbReference type="Proteomes" id="UP000245712"/>
    </source>
</evidence>
<name>A0ABX5KNY5_9BURK</name>
<reference evidence="1 2" key="1">
    <citation type="submission" date="2018-05" db="EMBL/GenBank/DDBJ databases">
        <title>Genomic Encyclopedia of Type Strains, Phase IV (KMG-V): Genome sequencing to study the core and pangenomes of soil and plant-associated prokaryotes.</title>
        <authorList>
            <person name="Whitman W."/>
        </authorList>
    </citation>
    <scope>NUCLEOTIDE SEQUENCE [LARGE SCALE GENOMIC DNA]</scope>
    <source>
        <strain evidence="1 2">SCZa-39</strain>
    </source>
</reference>
<keyword evidence="2" id="KW-1185">Reference proteome</keyword>
<dbReference type="RefSeq" id="WP_116611677.1">
    <property type="nucleotide sequence ID" value="NZ_CAJZAT010000194.1"/>
</dbReference>
<protein>
    <recommendedName>
        <fullName evidence="3">DUF2889 family protein</fullName>
    </recommendedName>
</protein>